<sequence length="125" mass="15047">MFINAQEEKAVSLFFRKEKRERYKSLLKKHDRNEICNFLSKDNFLDEERITILPYTEEAFLFEKEDLHQQVFVISESLKFDNKWYSLTEALEEICGRGMVSLIILCQENKAIYENEDSTFILYKK</sequence>
<gene>
    <name evidence="1" type="ORF">CH371_01560</name>
</gene>
<evidence type="ECO:0000313" key="1">
    <source>
        <dbReference type="EMBL" id="PJZ66815.1"/>
    </source>
</evidence>
<dbReference type="RefSeq" id="WP_100757409.1">
    <property type="nucleotide sequence ID" value="NZ_NPDT01000001.1"/>
</dbReference>
<organism evidence="1 2">
    <name type="scientific">Leptospira wolffii</name>
    <dbReference type="NCBI Taxonomy" id="409998"/>
    <lineage>
        <taxon>Bacteria</taxon>
        <taxon>Pseudomonadati</taxon>
        <taxon>Spirochaetota</taxon>
        <taxon>Spirochaetia</taxon>
        <taxon>Leptospirales</taxon>
        <taxon>Leptospiraceae</taxon>
        <taxon>Leptospira</taxon>
    </lineage>
</organism>
<proteinExistence type="predicted"/>
<dbReference type="Proteomes" id="UP000231912">
    <property type="component" value="Unassembled WGS sequence"/>
</dbReference>
<comment type="caution">
    <text evidence="1">The sequence shown here is derived from an EMBL/GenBank/DDBJ whole genome shotgun (WGS) entry which is preliminary data.</text>
</comment>
<name>A0A2M9ZEG6_9LEPT</name>
<dbReference type="EMBL" id="NPDT01000001">
    <property type="protein sequence ID" value="PJZ66815.1"/>
    <property type="molecule type" value="Genomic_DNA"/>
</dbReference>
<accession>A0A2M9ZEG6</accession>
<dbReference type="AlphaFoldDB" id="A0A2M9ZEG6"/>
<evidence type="ECO:0000313" key="2">
    <source>
        <dbReference type="Proteomes" id="UP000231912"/>
    </source>
</evidence>
<protein>
    <submittedName>
        <fullName evidence="1">Uncharacterized protein</fullName>
    </submittedName>
</protein>
<reference evidence="1 2" key="1">
    <citation type="submission" date="2017-07" db="EMBL/GenBank/DDBJ databases">
        <title>Leptospira spp. isolated from tropical soils.</title>
        <authorList>
            <person name="Thibeaux R."/>
            <person name="Iraola G."/>
            <person name="Ferres I."/>
            <person name="Bierque E."/>
            <person name="Girault D."/>
            <person name="Soupe-Gilbert M.-E."/>
            <person name="Picardeau M."/>
            <person name="Goarant C."/>
        </authorList>
    </citation>
    <scope>NUCLEOTIDE SEQUENCE [LARGE SCALE GENOMIC DNA]</scope>
    <source>
        <strain evidence="1 2">FH2-C-A2</strain>
    </source>
</reference>